<organism evidence="1 2">
    <name type="scientific">Erwinia phage pEp_SNUABM_01</name>
    <dbReference type="NCBI Taxonomy" id="2601643"/>
    <lineage>
        <taxon>Viruses</taxon>
        <taxon>Duplodnaviria</taxon>
        <taxon>Heunggongvirae</taxon>
        <taxon>Uroviricota</taxon>
        <taxon>Caudoviricetes</taxon>
        <taxon>Vequintavirinae</taxon>
        <taxon>Henunavirus</taxon>
        <taxon>Henunavirus SNUABM01</taxon>
    </lineage>
</organism>
<keyword evidence="2" id="KW-1185">Reference proteome</keyword>
<protein>
    <submittedName>
        <fullName evidence="1">Uncharacterized protein</fullName>
    </submittedName>
</protein>
<gene>
    <name evidence="1" type="ORF">pEpSNUABM01_039</name>
</gene>
<reference evidence="1 2" key="1">
    <citation type="submission" date="2019-07" db="EMBL/GenBank/DDBJ databases">
        <title>Complete genome sequence of bacteriophages infecting Erwinia pyrifoliae.</title>
        <authorList>
            <person name="Kim S.G."/>
            <person name="Park S.C."/>
        </authorList>
    </citation>
    <scope>NUCLEOTIDE SEQUENCE [LARGE SCALE GENOMIC DNA]</scope>
</reference>
<name>A0A5J6DBK4_9CAUD</name>
<evidence type="ECO:0000313" key="2">
    <source>
        <dbReference type="Proteomes" id="UP000326545"/>
    </source>
</evidence>
<proteinExistence type="predicted"/>
<dbReference type="Proteomes" id="UP000326545">
    <property type="component" value="Segment"/>
</dbReference>
<sequence length="59" mass="6404">MNRGKVRIVAAPRAVPKVVVGETYDVIVRGGKEFILDGYGGYVPLAAVKECEITLENLQ</sequence>
<dbReference type="EMBL" id="MN184887">
    <property type="protein sequence ID" value="QEQ94865.1"/>
    <property type="molecule type" value="Genomic_DNA"/>
</dbReference>
<accession>A0A5J6DBK4</accession>
<evidence type="ECO:0000313" key="1">
    <source>
        <dbReference type="EMBL" id="QEQ94865.1"/>
    </source>
</evidence>